<feature type="domain" description="Phospholipid/glycerol acyltransferase" evidence="6">
    <location>
        <begin position="71"/>
        <end position="185"/>
    </location>
</feature>
<protein>
    <submittedName>
        <fullName evidence="7">Lysophospholipid acyltransferase family protein</fullName>
    </submittedName>
</protein>
<evidence type="ECO:0000256" key="1">
    <source>
        <dbReference type="ARBA" id="ARBA00005189"/>
    </source>
</evidence>
<dbReference type="PANTHER" id="PTHR10434:SF40">
    <property type="entry name" value="1-ACYL-SN-GLYCEROL-3-PHOSPHATE ACYLTRANSFERASE"/>
    <property type="match status" value="1"/>
</dbReference>
<accession>A0AAW9DSK7</accession>
<keyword evidence="3 7" id="KW-0012">Acyltransferase</keyword>
<feature type="region of interest" description="Disordered" evidence="4">
    <location>
        <begin position="236"/>
        <end position="256"/>
    </location>
</feature>
<feature type="compositionally biased region" description="Polar residues" evidence="4">
    <location>
        <begin position="238"/>
        <end position="256"/>
    </location>
</feature>
<dbReference type="CDD" id="cd07989">
    <property type="entry name" value="LPLAT_AGPAT-like"/>
    <property type="match status" value="1"/>
</dbReference>
<keyword evidence="2" id="KW-0808">Transferase</keyword>
<dbReference type="Pfam" id="PF01553">
    <property type="entry name" value="Acyltransferase"/>
    <property type="match status" value="1"/>
</dbReference>
<comment type="pathway">
    <text evidence="1">Lipid metabolism.</text>
</comment>
<proteinExistence type="predicted"/>
<keyword evidence="5" id="KW-0472">Membrane</keyword>
<evidence type="ECO:0000256" key="5">
    <source>
        <dbReference type="SAM" id="Phobius"/>
    </source>
</evidence>
<sequence length="256" mass="27701">MFMIGSLLFHGFIIVSALTAGMIALVLDRVAPARLLPFGQAWAKLALFALRGFCGISVRIEGLEHLPQGAVILAAQHQSAFDTLIWFTRLNAPAYVMKQELRRMPIIGRLLVPAGQIAIDRTGGAAALRDLIEQCRAAAAAGRQIIIFPEGTRVAPGQRVALQPGIVAIARATGLKVIPVATDSGRYWARDAIRKRPGTIRIKLFPALPQGLDRAAMIAALEVAFYERGVVDNHGDNRATSLSREINTPSQPTDRK</sequence>
<dbReference type="AlphaFoldDB" id="A0AAW9DSK7"/>
<dbReference type="SMART" id="SM00563">
    <property type="entry name" value="PlsC"/>
    <property type="match status" value="1"/>
</dbReference>
<gene>
    <name evidence="7" type="ORF">SIL87_15640</name>
</gene>
<evidence type="ECO:0000259" key="6">
    <source>
        <dbReference type="SMART" id="SM00563"/>
    </source>
</evidence>
<evidence type="ECO:0000313" key="8">
    <source>
        <dbReference type="Proteomes" id="UP001279553"/>
    </source>
</evidence>
<dbReference type="EMBL" id="JAWXYB010000018">
    <property type="protein sequence ID" value="MDX5932189.1"/>
    <property type="molecule type" value="Genomic_DNA"/>
</dbReference>
<comment type="caution">
    <text evidence="7">The sequence shown here is derived from an EMBL/GenBank/DDBJ whole genome shotgun (WGS) entry which is preliminary data.</text>
</comment>
<dbReference type="SUPFAM" id="SSF69593">
    <property type="entry name" value="Glycerol-3-phosphate (1)-acyltransferase"/>
    <property type="match status" value="1"/>
</dbReference>
<dbReference type="GO" id="GO:0006654">
    <property type="term" value="P:phosphatidic acid biosynthetic process"/>
    <property type="evidence" value="ECO:0007669"/>
    <property type="project" value="TreeGrafter"/>
</dbReference>
<name>A0AAW9DSK7_ACIAO</name>
<dbReference type="Proteomes" id="UP001279553">
    <property type="component" value="Unassembled WGS sequence"/>
</dbReference>
<dbReference type="PANTHER" id="PTHR10434">
    <property type="entry name" value="1-ACYL-SN-GLYCEROL-3-PHOSPHATE ACYLTRANSFERASE"/>
    <property type="match status" value="1"/>
</dbReference>
<keyword evidence="5" id="KW-0812">Transmembrane</keyword>
<organism evidence="7 8">
    <name type="scientific">Acidiphilium acidophilum</name>
    <name type="common">Thiobacillus acidophilus</name>
    <dbReference type="NCBI Taxonomy" id="76588"/>
    <lineage>
        <taxon>Bacteria</taxon>
        <taxon>Pseudomonadati</taxon>
        <taxon>Pseudomonadota</taxon>
        <taxon>Alphaproteobacteria</taxon>
        <taxon>Acetobacterales</taxon>
        <taxon>Acidocellaceae</taxon>
        <taxon>Acidiphilium</taxon>
    </lineage>
</organism>
<keyword evidence="5" id="KW-1133">Transmembrane helix</keyword>
<evidence type="ECO:0000256" key="2">
    <source>
        <dbReference type="ARBA" id="ARBA00022679"/>
    </source>
</evidence>
<keyword evidence="8" id="KW-1185">Reference proteome</keyword>
<evidence type="ECO:0000256" key="3">
    <source>
        <dbReference type="ARBA" id="ARBA00023315"/>
    </source>
</evidence>
<dbReference type="GO" id="GO:0003841">
    <property type="term" value="F:1-acylglycerol-3-phosphate O-acyltransferase activity"/>
    <property type="evidence" value="ECO:0007669"/>
    <property type="project" value="TreeGrafter"/>
</dbReference>
<evidence type="ECO:0000256" key="4">
    <source>
        <dbReference type="SAM" id="MobiDB-lite"/>
    </source>
</evidence>
<reference evidence="7 8" key="1">
    <citation type="submission" date="2023-11" db="EMBL/GenBank/DDBJ databases">
        <title>MicrobeMod: A computational toolkit for identifying prokaryotic methylation and restriction-modification with nanopore sequencing.</title>
        <authorList>
            <person name="Crits-Christoph A."/>
            <person name="Kang S.C."/>
            <person name="Lee H."/>
            <person name="Ostrov N."/>
        </authorList>
    </citation>
    <scope>NUCLEOTIDE SEQUENCE [LARGE SCALE GENOMIC DNA]</scope>
    <source>
        <strain evidence="7 8">DSMZ 700</strain>
    </source>
</reference>
<dbReference type="InterPro" id="IPR002123">
    <property type="entry name" value="Plipid/glycerol_acylTrfase"/>
</dbReference>
<feature type="transmembrane region" description="Helical" evidence="5">
    <location>
        <begin position="7"/>
        <end position="27"/>
    </location>
</feature>
<dbReference type="RefSeq" id="WP_319615035.1">
    <property type="nucleotide sequence ID" value="NZ_JAWXYB010000018.1"/>
</dbReference>
<evidence type="ECO:0000313" key="7">
    <source>
        <dbReference type="EMBL" id="MDX5932189.1"/>
    </source>
</evidence>